<dbReference type="PATRIC" id="fig|571915.4.peg.525"/>
<keyword evidence="2" id="KW-0472">Membrane</keyword>
<dbReference type="Proteomes" id="UP000035199">
    <property type="component" value="Chromosome"/>
</dbReference>
<organism evidence="4 5">
    <name type="scientific">Corynebacterium mustelae</name>
    <dbReference type="NCBI Taxonomy" id="571915"/>
    <lineage>
        <taxon>Bacteria</taxon>
        <taxon>Bacillati</taxon>
        <taxon>Actinomycetota</taxon>
        <taxon>Actinomycetes</taxon>
        <taxon>Mycobacteriales</taxon>
        <taxon>Corynebacteriaceae</taxon>
        <taxon>Corynebacterium</taxon>
    </lineage>
</organism>
<accession>A0A0G3GUL4</accession>
<keyword evidence="2" id="KW-1133">Transmembrane helix</keyword>
<reference evidence="4 5" key="1">
    <citation type="journal article" date="2015" name="Genome Announc.">
        <title>Complete Genome Sequence of the Type Strain Corynebacterium mustelae DSM 45274, Isolated from Various Tissues of a Male Ferret with Lethal Sepsis.</title>
        <authorList>
            <person name="Ruckert C."/>
            <person name="Eimer J."/>
            <person name="Winkler A."/>
            <person name="Tauch A."/>
        </authorList>
    </citation>
    <scope>NUCLEOTIDE SEQUENCE [LARGE SCALE GENOMIC DNA]</scope>
    <source>
        <strain evidence="4 5">DSM 45274</strain>
    </source>
</reference>
<keyword evidence="5" id="KW-1185">Reference proteome</keyword>
<feature type="transmembrane region" description="Helical" evidence="2">
    <location>
        <begin position="375"/>
        <end position="395"/>
    </location>
</feature>
<dbReference type="RefSeq" id="WP_052844487.1">
    <property type="nucleotide sequence ID" value="NZ_CP011542.1"/>
</dbReference>
<dbReference type="STRING" id="571915.CMUST_02475"/>
<dbReference type="EMBL" id="CP011542">
    <property type="protein sequence ID" value="AKK04839.1"/>
    <property type="molecule type" value="Genomic_DNA"/>
</dbReference>
<evidence type="ECO:0000256" key="2">
    <source>
        <dbReference type="SAM" id="Phobius"/>
    </source>
</evidence>
<dbReference type="OrthoDB" id="4427622at2"/>
<dbReference type="KEGG" id="cmv:CMUST_02475"/>
<evidence type="ECO:0000313" key="5">
    <source>
        <dbReference type="Proteomes" id="UP000035199"/>
    </source>
</evidence>
<protein>
    <submittedName>
        <fullName evidence="4">Uncharacterized protein</fullName>
    </submittedName>
</protein>
<feature type="signal peptide" evidence="3">
    <location>
        <begin position="1"/>
        <end position="35"/>
    </location>
</feature>
<evidence type="ECO:0000256" key="1">
    <source>
        <dbReference type="SAM" id="MobiDB-lite"/>
    </source>
</evidence>
<evidence type="ECO:0000256" key="3">
    <source>
        <dbReference type="SAM" id="SignalP"/>
    </source>
</evidence>
<keyword evidence="2" id="KW-0812">Transmembrane</keyword>
<keyword evidence="3" id="KW-0732">Signal</keyword>
<dbReference type="AlphaFoldDB" id="A0A0G3GUL4"/>
<gene>
    <name evidence="4" type="ORF">CMUST_02475</name>
</gene>
<sequence length="410" mass="43691">MTTHNNRFLPLLIAAAVAVPIPVVSTAVLPTTAFAQDQAGGHHDAVGGDDNYQTTDAMPHKYFYTPVADSTKYEGEVKSFLAVSQIRHLYHTAAYNQKYANYRGKSAEEAAHDAVMHQRSEDNCYVAKARLSLAIMKYEGDVEARSLDLSKVGFDKAETEKAYTVLKRGGKATEAARDAARAAGADDKTIGLHNNRLRIFSDGENRLSGIIGELASGKATTEYDAFAVTDWEVKEDFVKCEYGTSDDDTCNKINEVRPDQRRHFGGHPLSNVAKNLDIAKVSPSDDSAAAAISASGAANRAKVKAAYNFDADQAPQTDPAPKPSEPSTTAPAPKPTDPTTSAPAPKPDTSTTTSAPAPSSEQPPAPGDKKPFPHAAVWGSLTAIIAVIAAVIAGFSQFGPQLMKALNIKF</sequence>
<reference evidence="5" key="2">
    <citation type="submission" date="2015-05" db="EMBL/GenBank/DDBJ databases">
        <title>Complete genome sequence of Corynebacterium mustelae DSM 45274, isolated from various tissues of a male ferret with lethal sepsis.</title>
        <authorList>
            <person name="Ruckert C."/>
            <person name="Albersmeier A."/>
            <person name="Winkler A."/>
            <person name="Tauch A."/>
        </authorList>
    </citation>
    <scope>NUCLEOTIDE SEQUENCE [LARGE SCALE GENOMIC DNA]</scope>
    <source>
        <strain evidence="5">DSM 45274</strain>
    </source>
</reference>
<feature type="region of interest" description="Disordered" evidence="1">
    <location>
        <begin position="312"/>
        <end position="371"/>
    </location>
</feature>
<feature type="compositionally biased region" description="Low complexity" evidence="1">
    <location>
        <begin position="325"/>
        <end position="360"/>
    </location>
</feature>
<proteinExistence type="predicted"/>
<name>A0A0G3GUL4_9CORY</name>
<evidence type="ECO:0000313" key="4">
    <source>
        <dbReference type="EMBL" id="AKK04839.1"/>
    </source>
</evidence>
<feature type="chain" id="PRO_5005184516" evidence="3">
    <location>
        <begin position="36"/>
        <end position="410"/>
    </location>
</feature>